<feature type="domain" description="Ig-like" evidence="23">
    <location>
        <begin position="125"/>
        <end position="234"/>
    </location>
</feature>
<keyword evidence="10" id="KW-0130">Cell adhesion</keyword>
<feature type="domain" description="Ig-like" evidence="23">
    <location>
        <begin position="416"/>
        <end position="501"/>
    </location>
</feature>
<evidence type="ECO:0000256" key="2">
    <source>
        <dbReference type="ARBA" id="ARBA00004279"/>
    </source>
</evidence>
<evidence type="ECO:0000256" key="14">
    <source>
        <dbReference type="ARBA" id="ARBA00023157"/>
    </source>
</evidence>
<feature type="domain" description="Ig-like" evidence="23">
    <location>
        <begin position="347"/>
        <end position="409"/>
    </location>
</feature>
<keyword evidence="14" id="KW-1015">Disulfide bond</keyword>
<dbReference type="GO" id="GO:0007155">
    <property type="term" value="P:cell adhesion"/>
    <property type="evidence" value="ECO:0007669"/>
    <property type="project" value="UniProtKB-KW"/>
</dbReference>
<evidence type="ECO:0000256" key="5">
    <source>
        <dbReference type="ARBA" id="ARBA00022475"/>
    </source>
</evidence>
<keyword evidence="8" id="KW-0677">Repeat</keyword>
<dbReference type="Ensembl" id="ENSANAT00000057194.1">
    <property type="protein sequence ID" value="ENSANAP00000039096.1"/>
    <property type="gene ID" value="ENSANAG00000036946.1"/>
</dbReference>
<evidence type="ECO:0000256" key="16">
    <source>
        <dbReference type="ARBA" id="ARBA00023273"/>
    </source>
</evidence>
<dbReference type="GO" id="GO:0030424">
    <property type="term" value="C:axon"/>
    <property type="evidence" value="ECO:0007669"/>
    <property type="project" value="UniProtKB-SubCell"/>
</dbReference>
<dbReference type="FunFam" id="2.60.40.10:FF:000383">
    <property type="entry name" value="CD166 antigen isoform X1"/>
    <property type="match status" value="1"/>
</dbReference>
<dbReference type="FunFam" id="2.60.40.10:FF:000384">
    <property type="entry name" value="CD166 antigen isoform X1"/>
    <property type="match status" value="1"/>
</dbReference>
<dbReference type="FunFam" id="2.60.40.10:FF:000351">
    <property type="entry name" value="CD166 antigen isoform X1"/>
    <property type="match status" value="1"/>
</dbReference>
<keyword evidence="25" id="KW-1185">Reference proteome</keyword>
<evidence type="ECO:0000256" key="4">
    <source>
        <dbReference type="ARBA" id="ARBA00015291"/>
    </source>
</evidence>
<evidence type="ECO:0000256" key="9">
    <source>
        <dbReference type="ARBA" id="ARBA00022859"/>
    </source>
</evidence>
<dbReference type="PANTHER" id="PTHR11973:SF2">
    <property type="entry name" value="CD166 ANTIGEN"/>
    <property type="match status" value="1"/>
</dbReference>
<evidence type="ECO:0000256" key="21">
    <source>
        <dbReference type="SAM" id="Phobius"/>
    </source>
</evidence>
<keyword evidence="7 22" id="KW-0732">Signal</keyword>
<dbReference type="OMA" id="FACSVTY"/>
<dbReference type="InterPro" id="IPR036179">
    <property type="entry name" value="Ig-like_dom_sf"/>
</dbReference>
<evidence type="ECO:0000256" key="15">
    <source>
        <dbReference type="ARBA" id="ARBA00023180"/>
    </source>
</evidence>
<evidence type="ECO:0000256" key="12">
    <source>
        <dbReference type="ARBA" id="ARBA00023130"/>
    </source>
</evidence>
<keyword evidence="17" id="KW-0393">Immunoglobulin domain</keyword>
<dbReference type="SUPFAM" id="SSF48726">
    <property type="entry name" value="Immunoglobulin"/>
    <property type="match status" value="4"/>
</dbReference>
<dbReference type="OrthoDB" id="9945628at2759"/>
<reference evidence="24" key="1">
    <citation type="submission" date="2025-08" db="UniProtKB">
        <authorList>
            <consortium name="Ensembl"/>
        </authorList>
    </citation>
    <scope>IDENTIFICATION</scope>
</reference>
<dbReference type="CDD" id="cd00096">
    <property type="entry name" value="Ig"/>
    <property type="match status" value="2"/>
</dbReference>
<evidence type="ECO:0000256" key="11">
    <source>
        <dbReference type="ARBA" id="ARBA00022989"/>
    </source>
</evidence>
<dbReference type="SMART" id="SM00406">
    <property type="entry name" value="IGv"/>
    <property type="match status" value="1"/>
</dbReference>
<dbReference type="Pfam" id="PF08205">
    <property type="entry name" value="C2-set_2"/>
    <property type="match status" value="1"/>
</dbReference>
<comment type="subcellular location">
    <subcellularLocation>
        <location evidence="1">Cell membrane</location>
        <topology evidence="1">Single-pass type I membrane protein</topology>
    </subcellularLocation>
    <subcellularLocation>
        <location evidence="3">Cell projection</location>
        <location evidence="3">Axon</location>
    </subcellularLocation>
    <subcellularLocation>
        <location evidence="2">Cell projection</location>
        <location evidence="2">Dendrite</location>
    </subcellularLocation>
</comment>
<keyword evidence="9" id="KW-0391">Immunity</keyword>
<evidence type="ECO:0000256" key="13">
    <source>
        <dbReference type="ARBA" id="ARBA00023136"/>
    </source>
</evidence>
<feature type="domain" description="Ig-like" evidence="23">
    <location>
        <begin position="245"/>
        <end position="328"/>
    </location>
</feature>
<feature type="compositionally biased region" description="Basic and acidic residues" evidence="20">
    <location>
        <begin position="556"/>
        <end position="570"/>
    </location>
</feature>
<dbReference type="AlphaFoldDB" id="A0A2K5F0X5"/>
<proteinExistence type="predicted"/>
<feature type="chain" id="PRO_5014386364" description="CD166 antigen" evidence="22">
    <location>
        <begin position="28"/>
        <end position="570"/>
    </location>
</feature>
<name>A0A2K5F0X5_AOTNA</name>
<evidence type="ECO:0000256" key="10">
    <source>
        <dbReference type="ARBA" id="ARBA00022889"/>
    </source>
</evidence>
<evidence type="ECO:0000256" key="8">
    <source>
        <dbReference type="ARBA" id="ARBA00022737"/>
    </source>
</evidence>
<dbReference type="GO" id="GO:0005886">
    <property type="term" value="C:plasma membrane"/>
    <property type="evidence" value="ECO:0007669"/>
    <property type="project" value="UniProtKB-SubCell"/>
</dbReference>
<protein>
    <recommendedName>
        <fullName evidence="4">CD166 antigen</fullName>
    </recommendedName>
    <alternativeName>
        <fullName evidence="18">Activated leukocyte cell adhesion molecule</fullName>
    </alternativeName>
</protein>
<evidence type="ECO:0000256" key="3">
    <source>
        <dbReference type="ARBA" id="ARBA00004489"/>
    </source>
</evidence>
<organism evidence="24 25">
    <name type="scientific">Aotus nancymaae</name>
    <name type="common">Ma's night monkey</name>
    <dbReference type="NCBI Taxonomy" id="37293"/>
    <lineage>
        <taxon>Eukaryota</taxon>
        <taxon>Metazoa</taxon>
        <taxon>Chordata</taxon>
        <taxon>Craniata</taxon>
        <taxon>Vertebrata</taxon>
        <taxon>Euteleostomi</taxon>
        <taxon>Mammalia</taxon>
        <taxon>Eutheria</taxon>
        <taxon>Euarchontoglires</taxon>
        <taxon>Primates</taxon>
        <taxon>Haplorrhini</taxon>
        <taxon>Platyrrhini</taxon>
        <taxon>Aotidae</taxon>
        <taxon>Aotus</taxon>
    </lineage>
</organism>
<dbReference type="FunFam" id="2.60.40.10:FF:000472">
    <property type="entry name" value="CD166 antigen isoform X2"/>
    <property type="match status" value="1"/>
</dbReference>
<evidence type="ECO:0000256" key="17">
    <source>
        <dbReference type="ARBA" id="ARBA00023319"/>
    </source>
</evidence>
<dbReference type="GO" id="GO:0030425">
    <property type="term" value="C:dendrite"/>
    <property type="evidence" value="ECO:0007669"/>
    <property type="project" value="UniProtKB-SubCell"/>
</dbReference>
<dbReference type="InterPro" id="IPR003599">
    <property type="entry name" value="Ig_sub"/>
</dbReference>
<evidence type="ECO:0000259" key="23">
    <source>
        <dbReference type="PROSITE" id="PS50835"/>
    </source>
</evidence>
<dbReference type="InterPro" id="IPR051116">
    <property type="entry name" value="Surface_Rcpt/Adhesion_Mol"/>
</dbReference>
<evidence type="ECO:0000256" key="19">
    <source>
        <dbReference type="ARBA" id="ARBA00047034"/>
    </source>
</evidence>
<dbReference type="Pfam" id="PF13927">
    <property type="entry name" value="Ig_3"/>
    <property type="match status" value="1"/>
</dbReference>
<feature type="signal peptide" evidence="22">
    <location>
        <begin position="1"/>
        <end position="27"/>
    </location>
</feature>
<evidence type="ECO:0000256" key="7">
    <source>
        <dbReference type="ARBA" id="ARBA00022729"/>
    </source>
</evidence>
<evidence type="ECO:0000256" key="22">
    <source>
        <dbReference type="SAM" id="SignalP"/>
    </source>
</evidence>
<keyword evidence="16" id="KW-0966">Cell projection</keyword>
<evidence type="ECO:0000313" key="24">
    <source>
        <dbReference type="Ensembl" id="ENSANAP00000039096.1"/>
    </source>
</evidence>
<keyword evidence="12" id="KW-1064">Adaptive immunity</keyword>
<dbReference type="InterPro" id="IPR013106">
    <property type="entry name" value="Ig_V-set"/>
</dbReference>
<dbReference type="PANTHER" id="PTHR11973">
    <property type="entry name" value="CELL SURFACE GLYCOPROTEIN MUC18-RELATED"/>
    <property type="match status" value="1"/>
</dbReference>
<sequence length="570" mass="63713">MESKRASSCRLLFCLLISAAVLRPGLGWYTVNSAYGDTIIMPCRLDVPQNLMFGKWKYEKPDGSPVFIAFRSSTKKSVQYDDVPEYKDRLSLSENYTLSISNARISDEKRFVCMLVTEDNVFEAPTIVKVFKQPSKPEIVSKALFLETEQLKKLGDCISEDSYPDGNITWYRNGKVLHPFEGAVVIIFKKEMDPVTQLYTMTSTLEYKTTKADIQMPFTCSVTYYGPSGQKTVYSDQAVFDIYYPTEQVTIQVLPPKNAIKEGDNITLKCLGNGNPPPEEFLFYLPGQSEGIRSSNTYTLTDVRRNATGDYKCSLIDKKSMIASTAITVHYLDLSLNPSGEVTRQIGDALPVSCTISASRNATVVWMKDNIRLRSSPSFSSLHYQDAGNYVCETALQEVEGLKKRESLTLIVEGKPQIKMTKKTDPSGLSKTIICHVEGFPKPAIQWTITGSGSVINQTEESPYINGRYYSKIIISPEENVTLTCTAENQLERTVNSLNVSANENREKVNDQAKLIVGIVVGLLLAALVAGVVYWLYMKKSKTASKHVNKDLGNMEENKKLEENNHKTEA</sequence>
<feature type="region of interest" description="Disordered" evidence="20">
    <location>
        <begin position="549"/>
        <end position="570"/>
    </location>
</feature>
<feature type="transmembrane region" description="Helical" evidence="21">
    <location>
        <begin position="515"/>
        <end position="537"/>
    </location>
</feature>
<evidence type="ECO:0000256" key="1">
    <source>
        <dbReference type="ARBA" id="ARBA00004251"/>
    </source>
</evidence>
<keyword evidence="5" id="KW-1003">Cell membrane</keyword>
<comment type="subunit">
    <text evidence="19">Homodimer. Interacts (via extracellular domain) with CD6 (via extracellular domain). Homodimerization and interaction with CD6 involve the same region and cannot occur simultaneously. The affinity for CD6 is much higher than the affinity for self-association. Interacts (via glycosylated extracellular domain) with LGALS1 and LGALS3. Interaction with LGALS1 or LGALS3 inhibits interaction with CD6.</text>
</comment>
<dbReference type="InterPro" id="IPR013162">
    <property type="entry name" value="CD80_C2-set"/>
</dbReference>
<dbReference type="SMART" id="SM00409">
    <property type="entry name" value="IG"/>
    <property type="match status" value="3"/>
</dbReference>
<keyword evidence="13 21" id="KW-0472">Membrane</keyword>
<keyword evidence="15" id="KW-0325">Glycoprotein</keyword>
<evidence type="ECO:0000256" key="18">
    <source>
        <dbReference type="ARBA" id="ARBA00030009"/>
    </source>
</evidence>
<evidence type="ECO:0000256" key="6">
    <source>
        <dbReference type="ARBA" id="ARBA00022692"/>
    </source>
</evidence>
<evidence type="ECO:0000313" key="25">
    <source>
        <dbReference type="Proteomes" id="UP000233020"/>
    </source>
</evidence>
<dbReference type="Proteomes" id="UP000233020">
    <property type="component" value="Unplaced"/>
</dbReference>
<gene>
    <name evidence="24" type="primary">ALCAM</name>
</gene>
<keyword evidence="6 21" id="KW-0812">Transmembrane</keyword>
<dbReference type="PROSITE" id="PS50835">
    <property type="entry name" value="IG_LIKE"/>
    <property type="match status" value="4"/>
</dbReference>
<dbReference type="FunFam" id="2.60.40.10:FF:001428">
    <property type="entry name" value="CD166 antigen"/>
    <property type="match status" value="1"/>
</dbReference>
<keyword evidence="11 21" id="KW-1133">Transmembrane helix</keyword>
<dbReference type="GeneTree" id="ENSGT00940000156881"/>
<dbReference type="GO" id="GO:0002250">
    <property type="term" value="P:adaptive immune response"/>
    <property type="evidence" value="ECO:0007669"/>
    <property type="project" value="UniProtKB-KW"/>
</dbReference>
<dbReference type="InterPro" id="IPR007110">
    <property type="entry name" value="Ig-like_dom"/>
</dbReference>
<accession>A0A2K5F0X5</accession>
<dbReference type="InterPro" id="IPR013783">
    <property type="entry name" value="Ig-like_fold"/>
</dbReference>
<dbReference type="Gene3D" id="2.60.40.10">
    <property type="entry name" value="Immunoglobulins"/>
    <property type="match status" value="5"/>
</dbReference>
<evidence type="ECO:0000256" key="20">
    <source>
        <dbReference type="SAM" id="MobiDB-lite"/>
    </source>
</evidence>
<reference evidence="24" key="2">
    <citation type="submission" date="2025-09" db="UniProtKB">
        <authorList>
            <consortium name="Ensembl"/>
        </authorList>
    </citation>
    <scope>IDENTIFICATION</scope>
</reference>